<dbReference type="GO" id="GO:0005886">
    <property type="term" value="C:plasma membrane"/>
    <property type="evidence" value="ECO:0007669"/>
    <property type="project" value="UniProtKB-SubCell"/>
</dbReference>
<dbReference type="AlphaFoldDB" id="A0A0M2SX22"/>
<dbReference type="GO" id="GO:0022857">
    <property type="term" value="F:transmembrane transporter activity"/>
    <property type="evidence" value="ECO:0007669"/>
    <property type="project" value="TreeGrafter"/>
</dbReference>
<feature type="transmembrane region" description="Helical" evidence="7">
    <location>
        <begin position="45"/>
        <end position="67"/>
    </location>
</feature>
<evidence type="ECO:0000256" key="6">
    <source>
        <dbReference type="ARBA" id="ARBA00023136"/>
    </source>
</evidence>
<evidence type="ECO:0000256" key="2">
    <source>
        <dbReference type="ARBA" id="ARBA00022475"/>
    </source>
</evidence>
<keyword evidence="3" id="KW-0997">Cell inner membrane</keyword>
<accession>A0A0M2SX22</accession>
<name>A0A0M2SX22_9BACI</name>
<sequence length="427" mass="45840">MLLVLAVFLFLLFFGMPVAFAIGISGLFFFLTTPEVPLSIAVQRTLTTSQSFTMLAIPLFIFAGHLMNSTGITKRLIKLADVLTGHMYGNLAQVSVVLSTLMGGVSGSAVADAAMQSRILGPDMVRKGYKPAYGAAINGVSSLITATIPPSMGLILYGSIGEVSIGRLFAAGILPGIMMMIALMIAVSYTSRRNRYLPEREKPPGIKEVLVALKDGIWALLFPVILIVGIRYGIFTPSESGAFAAVYAIFVGMVIYKDLTWKRLWETVQNSAVDIGAVMLIISVSGIFGYGIVYDNVTRSLSEIISGITQNPYALLGVIILALIIAGMFVETTVVTLLLTPIFVPIVTSVGIDPVHFGLIMMTVTTFGIITPPMGVSLFTVSQIMGCSPQDTVKEAIPFYIAIFAVVAIMVFFPDFILFIPDVVFGE</sequence>
<gene>
    <name evidence="9" type="ORF">WQ57_13845</name>
</gene>
<keyword evidence="2" id="KW-1003">Cell membrane</keyword>
<evidence type="ECO:0000256" key="7">
    <source>
        <dbReference type="SAM" id="Phobius"/>
    </source>
</evidence>
<feature type="domain" description="TRAP C4-dicarboxylate transport system permease DctM subunit" evidence="8">
    <location>
        <begin position="5"/>
        <end position="415"/>
    </location>
</feature>
<feature type="transmembrane region" description="Helical" evidence="7">
    <location>
        <begin position="356"/>
        <end position="379"/>
    </location>
</feature>
<feature type="transmembrane region" description="Helical" evidence="7">
    <location>
        <begin position="399"/>
        <end position="420"/>
    </location>
</feature>
<dbReference type="PANTHER" id="PTHR33362:SF4">
    <property type="entry name" value="2,3-DIKETO-L-GULONATE TRAP TRANSPORTER LARGE PERMEASE PROTEIN YIAN"/>
    <property type="match status" value="1"/>
</dbReference>
<keyword evidence="6 7" id="KW-0472">Membrane</keyword>
<feature type="transmembrane region" description="Helical" evidence="7">
    <location>
        <begin position="271"/>
        <end position="293"/>
    </location>
</feature>
<evidence type="ECO:0000256" key="5">
    <source>
        <dbReference type="ARBA" id="ARBA00022989"/>
    </source>
</evidence>
<keyword evidence="5 7" id="KW-1133">Transmembrane helix</keyword>
<dbReference type="PIRSF" id="PIRSF006066">
    <property type="entry name" value="HI0050"/>
    <property type="match status" value="1"/>
</dbReference>
<dbReference type="Pfam" id="PF06808">
    <property type="entry name" value="DctM"/>
    <property type="match status" value="1"/>
</dbReference>
<comment type="subcellular location">
    <subcellularLocation>
        <location evidence="1">Cell inner membrane</location>
        <topology evidence="1">Multi-pass membrane protein</topology>
    </subcellularLocation>
</comment>
<protein>
    <submittedName>
        <fullName evidence="9">C4-dicarboxylate ABC transporter</fullName>
    </submittedName>
</protein>
<dbReference type="RefSeq" id="WP_046524360.1">
    <property type="nucleotide sequence ID" value="NZ_LAYY01000014.1"/>
</dbReference>
<evidence type="ECO:0000256" key="3">
    <source>
        <dbReference type="ARBA" id="ARBA00022519"/>
    </source>
</evidence>
<keyword evidence="10" id="KW-1185">Reference proteome</keyword>
<dbReference type="PANTHER" id="PTHR33362">
    <property type="entry name" value="SIALIC ACID TRAP TRANSPORTER PERMEASE PROTEIN SIAT-RELATED"/>
    <property type="match status" value="1"/>
</dbReference>
<dbReference type="InterPro" id="IPR004681">
    <property type="entry name" value="TRAP_DctM"/>
</dbReference>
<dbReference type="NCBIfam" id="TIGR00786">
    <property type="entry name" value="dctM"/>
    <property type="match status" value="1"/>
</dbReference>
<dbReference type="PATRIC" id="fig|1408103.3.peg.3111"/>
<comment type="caution">
    <text evidence="9">The sequence shown here is derived from an EMBL/GenBank/DDBJ whole genome shotgun (WGS) entry which is preliminary data.</text>
</comment>
<feature type="transmembrane region" description="Helical" evidence="7">
    <location>
        <begin position="132"/>
        <end position="156"/>
    </location>
</feature>
<evidence type="ECO:0000256" key="4">
    <source>
        <dbReference type="ARBA" id="ARBA00022692"/>
    </source>
</evidence>
<feature type="transmembrane region" description="Helical" evidence="7">
    <location>
        <begin position="313"/>
        <end position="344"/>
    </location>
</feature>
<organism evidence="9 10">
    <name type="scientific">Mesobacillus campisalis</name>
    <dbReference type="NCBI Taxonomy" id="1408103"/>
    <lineage>
        <taxon>Bacteria</taxon>
        <taxon>Bacillati</taxon>
        <taxon>Bacillota</taxon>
        <taxon>Bacilli</taxon>
        <taxon>Bacillales</taxon>
        <taxon>Bacillaceae</taxon>
        <taxon>Mesobacillus</taxon>
    </lineage>
</organism>
<evidence type="ECO:0000313" key="9">
    <source>
        <dbReference type="EMBL" id="KKK37517.1"/>
    </source>
</evidence>
<keyword evidence="4 7" id="KW-0812">Transmembrane</keyword>
<evidence type="ECO:0000256" key="1">
    <source>
        <dbReference type="ARBA" id="ARBA00004429"/>
    </source>
</evidence>
<evidence type="ECO:0000259" key="8">
    <source>
        <dbReference type="Pfam" id="PF06808"/>
    </source>
</evidence>
<feature type="transmembrane region" description="Helical" evidence="7">
    <location>
        <begin position="240"/>
        <end position="259"/>
    </location>
</feature>
<dbReference type="OrthoDB" id="9785600at2"/>
<dbReference type="Proteomes" id="UP000034166">
    <property type="component" value="Unassembled WGS sequence"/>
</dbReference>
<dbReference type="EMBL" id="LAYY01000014">
    <property type="protein sequence ID" value="KKK37517.1"/>
    <property type="molecule type" value="Genomic_DNA"/>
</dbReference>
<dbReference type="InterPro" id="IPR010656">
    <property type="entry name" value="DctM"/>
</dbReference>
<proteinExistence type="predicted"/>
<reference evidence="9 10" key="1">
    <citation type="submission" date="2015-04" db="EMBL/GenBank/DDBJ databases">
        <title>Taxonomic description and genome sequence of Bacillus campisalis sp. nov., a novel member of the genus Bacillus isolated from solar saltern.</title>
        <authorList>
            <person name="Mathan Kumar R."/>
            <person name="Kaur G."/>
            <person name="Kumar A."/>
            <person name="Singh N.K."/>
            <person name="Kaur N."/>
            <person name="Kumar N."/>
            <person name="Mayilraj S."/>
        </authorList>
    </citation>
    <scope>NUCLEOTIDE SEQUENCE [LARGE SCALE GENOMIC DNA]</scope>
    <source>
        <strain evidence="9 10">SA2-6</strain>
    </source>
</reference>
<feature type="transmembrane region" description="Helical" evidence="7">
    <location>
        <begin position="168"/>
        <end position="190"/>
    </location>
</feature>
<evidence type="ECO:0000313" key="10">
    <source>
        <dbReference type="Proteomes" id="UP000034166"/>
    </source>
</evidence>
<feature type="transmembrane region" description="Helical" evidence="7">
    <location>
        <begin position="211"/>
        <end position="234"/>
    </location>
</feature>